<dbReference type="Proteomes" id="UP000196640">
    <property type="component" value="Unassembled WGS sequence"/>
</dbReference>
<organism evidence="3 4">
    <name type="scientific">Haematobacter missouriensis</name>
    <dbReference type="NCBI Taxonomy" id="366616"/>
    <lineage>
        <taxon>Bacteria</taxon>
        <taxon>Pseudomonadati</taxon>
        <taxon>Pseudomonadota</taxon>
        <taxon>Alphaproteobacteria</taxon>
        <taxon>Rhodobacterales</taxon>
        <taxon>Paracoccaceae</taxon>
        <taxon>Haematobacter</taxon>
    </lineage>
</organism>
<evidence type="ECO:0000313" key="3">
    <source>
        <dbReference type="EMBL" id="OWJ86617.1"/>
    </source>
</evidence>
<evidence type="ECO:0000313" key="4">
    <source>
        <dbReference type="Proteomes" id="UP000196640"/>
    </source>
</evidence>
<dbReference type="RefSeq" id="WP_084695261.1">
    <property type="nucleotide sequence ID" value="NZ_CALUEG010000008.1"/>
</dbReference>
<reference evidence="4 5" key="1">
    <citation type="submission" date="2016-11" db="EMBL/GenBank/DDBJ databases">
        <title>Comparison of Traditional DNA-DNA Hybridization with In Silico Genomic Analysis.</title>
        <authorList>
            <person name="Nicholson A.C."/>
            <person name="Sammons S."/>
            <person name="Humrighouse B.W."/>
            <person name="Graziano J."/>
            <person name="Lasker B."/>
            <person name="Whitney A.M."/>
            <person name="Mcquiston J.R."/>
        </authorList>
    </citation>
    <scope>NUCLEOTIDE SEQUENCE [LARGE SCALE GENOMIC DNA]</scope>
    <source>
        <strain evidence="2 5">H1892</strain>
        <strain evidence="3 4">H2381</strain>
    </source>
</reference>
<feature type="domain" description="Transposase IS30-like HTH" evidence="1">
    <location>
        <begin position="5"/>
        <end position="46"/>
    </location>
</feature>
<gene>
    <name evidence="3" type="ORF">CDV52_01305</name>
    <name evidence="2" type="ORF">CDV53_10375</name>
</gene>
<dbReference type="OrthoDB" id="9803231at2"/>
<keyword evidence="5" id="KW-1185">Reference proteome</keyword>
<evidence type="ECO:0000313" key="5">
    <source>
        <dbReference type="Proteomes" id="UP000214673"/>
    </source>
</evidence>
<protein>
    <recommendedName>
        <fullName evidence="1">Transposase IS30-like HTH domain-containing protein</fullName>
    </recommendedName>
</protein>
<dbReference type="Pfam" id="PF13936">
    <property type="entry name" value="HTH_38"/>
    <property type="match status" value="1"/>
</dbReference>
<dbReference type="EMBL" id="NIPX01000001">
    <property type="protein sequence ID" value="OWJ86617.1"/>
    <property type="molecule type" value="Genomic_DNA"/>
</dbReference>
<sequence>MIQISHLSFEERRALAPLVHQRVPAAAIAAQLDGHYSAIYREIRRNCWHDREASQTEVFSTKNFDS</sequence>
<evidence type="ECO:0000259" key="1">
    <source>
        <dbReference type="Pfam" id="PF13936"/>
    </source>
</evidence>
<comment type="caution">
    <text evidence="3">The sequence shown here is derived from an EMBL/GenBank/DDBJ whole genome shotgun (WGS) entry which is preliminary data.</text>
</comment>
<accession>A0A212AYR1</accession>
<evidence type="ECO:0000313" key="2">
    <source>
        <dbReference type="EMBL" id="OWJ75510.1"/>
    </source>
</evidence>
<name>A0A212AYR1_9RHOB</name>
<dbReference type="EMBL" id="NIPV01000036">
    <property type="protein sequence ID" value="OWJ75510.1"/>
    <property type="molecule type" value="Genomic_DNA"/>
</dbReference>
<dbReference type="Proteomes" id="UP000214673">
    <property type="component" value="Unassembled WGS sequence"/>
</dbReference>
<proteinExistence type="predicted"/>
<dbReference type="AlphaFoldDB" id="A0A212AYR1"/>
<dbReference type="InterPro" id="IPR025246">
    <property type="entry name" value="IS30-like_HTH"/>
</dbReference>